<dbReference type="EC" id="2.4.1.21" evidence="6"/>
<evidence type="ECO:0000256" key="2">
    <source>
        <dbReference type="ARBA" id="ARBA00004229"/>
    </source>
</evidence>
<keyword evidence="11" id="KW-0750">Starch biosynthesis</keyword>
<comment type="catalytic activity">
    <reaction evidence="1">
        <text>[(1-&gt;4)-alpha-D-glucosyl](n) + ADP-alpha-D-glucose = [(1-&gt;4)-alpha-D-glucosyl](n+1) + ADP + H(+)</text>
        <dbReference type="Rhea" id="RHEA:18189"/>
        <dbReference type="Rhea" id="RHEA-COMP:9584"/>
        <dbReference type="Rhea" id="RHEA-COMP:9587"/>
        <dbReference type="ChEBI" id="CHEBI:15378"/>
        <dbReference type="ChEBI" id="CHEBI:15444"/>
        <dbReference type="ChEBI" id="CHEBI:57498"/>
        <dbReference type="ChEBI" id="CHEBI:456216"/>
        <dbReference type="EC" id="2.4.1.21"/>
    </reaction>
</comment>
<dbReference type="NCBIfam" id="TIGR02095">
    <property type="entry name" value="glgA"/>
    <property type="match status" value="1"/>
</dbReference>
<evidence type="ECO:0000256" key="6">
    <source>
        <dbReference type="ARBA" id="ARBA00012588"/>
    </source>
</evidence>
<dbReference type="UniPathway" id="UPA00152"/>
<dbReference type="GO" id="GO:0009011">
    <property type="term" value="F:alpha-1,4-glucan glucosyltransferase (ADP-glucose donor) activity"/>
    <property type="evidence" value="ECO:0007669"/>
    <property type="project" value="UniProtKB-EC"/>
</dbReference>
<evidence type="ECO:0000256" key="3">
    <source>
        <dbReference type="ARBA" id="ARBA00004602"/>
    </source>
</evidence>
<dbReference type="PANTHER" id="PTHR45825">
    <property type="entry name" value="GRANULE-BOUND STARCH SYNTHASE 1, CHLOROPLASTIC/AMYLOPLASTIC"/>
    <property type="match status" value="1"/>
</dbReference>
<keyword evidence="7" id="KW-0150">Chloroplast</keyword>
<dbReference type="PANTHER" id="PTHR45825:SF2">
    <property type="entry name" value="STARCH SYNTHASE 2, CHLOROPLASTIC_AMYLOPLASTIC"/>
    <property type="match status" value="1"/>
</dbReference>
<accession>A0A0K9PYX2</accession>
<dbReference type="GO" id="GO:0019252">
    <property type="term" value="P:starch biosynthetic process"/>
    <property type="evidence" value="ECO:0007669"/>
    <property type="project" value="UniProtKB-UniPathway"/>
</dbReference>
<evidence type="ECO:0000256" key="9">
    <source>
        <dbReference type="ARBA" id="ARBA00022676"/>
    </source>
</evidence>
<keyword evidence="9" id="KW-0328">Glycosyltransferase</keyword>
<dbReference type="Gene3D" id="3.40.50.2000">
    <property type="entry name" value="Glycogen Phosphorylase B"/>
    <property type="match status" value="2"/>
</dbReference>
<dbReference type="EMBL" id="LFYR01000584">
    <property type="protein sequence ID" value="KMZ73437.1"/>
    <property type="molecule type" value="Genomic_DNA"/>
</dbReference>
<dbReference type="OrthoDB" id="512920at2759"/>
<evidence type="ECO:0000256" key="13">
    <source>
        <dbReference type="ARBA" id="ARBA00023234"/>
    </source>
</evidence>
<comment type="pathway">
    <text evidence="4">Glycan biosynthesis; starch biosynthesis.</text>
</comment>
<dbReference type="Pfam" id="PF08323">
    <property type="entry name" value="Glyco_transf_5"/>
    <property type="match status" value="1"/>
</dbReference>
<dbReference type="InterPro" id="IPR011835">
    <property type="entry name" value="GS/SS"/>
</dbReference>
<evidence type="ECO:0000256" key="11">
    <source>
        <dbReference type="ARBA" id="ARBA00022922"/>
    </source>
</evidence>
<evidence type="ECO:0000256" key="5">
    <source>
        <dbReference type="ARBA" id="ARBA00010281"/>
    </source>
</evidence>
<evidence type="ECO:0000256" key="10">
    <source>
        <dbReference type="ARBA" id="ARBA00022679"/>
    </source>
</evidence>
<dbReference type="CDD" id="cd03791">
    <property type="entry name" value="GT5_Glycogen_synthase_DULL1-like"/>
    <property type="match status" value="1"/>
</dbReference>
<dbReference type="GO" id="GO:0010021">
    <property type="term" value="P:amylopectin biosynthetic process"/>
    <property type="evidence" value="ECO:0007669"/>
    <property type="project" value="UniProtKB-ARBA"/>
</dbReference>
<dbReference type="InterPro" id="IPR013534">
    <property type="entry name" value="Starch_synth_cat_dom"/>
</dbReference>
<evidence type="ECO:0000256" key="1">
    <source>
        <dbReference type="ARBA" id="ARBA00001478"/>
    </source>
</evidence>
<reference evidence="16" key="1">
    <citation type="journal article" date="2016" name="Nature">
        <title>The genome of the seagrass Zostera marina reveals angiosperm adaptation to the sea.</title>
        <authorList>
            <person name="Olsen J.L."/>
            <person name="Rouze P."/>
            <person name="Verhelst B."/>
            <person name="Lin Y.-C."/>
            <person name="Bayer T."/>
            <person name="Collen J."/>
            <person name="Dattolo E."/>
            <person name="De Paoli E."/>
            <person name="Dittami S."/>
            <person name="Maumus F."/>
            <person name="Michel G."/>
            <person name="Kersting A."/>
            <person name="Lauritano C."/>
            <person name="Lohaus R."/>
            <person name="Toepel M."/>
            <person name="Tonon T."/>
            <person name="Vanneste K."/>
            <person name="Amirebrahimi M."/>
            <person name="Brakel J."/>
            <person name="Bostroem C."/>
            <person name="Chovatia M."/>
            <person name="Grimwood J."/>
            <person name="Jenkins J.W."/>
            <person name="Jueterbock A."/>
            <person name="Mraz A."/>
            <person name="Stam W.T."/>
            <person name="Tice H."/>
            <person name="Bornberg-Bauer E."/>
            <person name="Green P.J."/>
            <person name="Pearson G.A."/>
            <person name="Procaccini G."/>
            <person name="Duarte C.M."/>
            <person name="Schmutz J."/>
            <person name="Reusch T.B.H."/>
            <person name="Van de Peer Y."/>
        </authorList>
    </citation>
    <scope>NUCLEOTIDE SEQUENCE [LARGE SCALE GENOMIC DNA]</scope>
    <source>
        <strain evidence="16">cv. Finnish</strain>
    </source>
</reference>
<name>A0A0K9PYX2_ZOSMR</name>
<dbReference type="Proteomes" id="UP000036987">
    <property type="component" value="Unassembled WGS sequence"/>
</dbReference>
<dbReference type="Pfam" id="PF13692">
    <property type="entry name" value="Glyco_trans_1_4"/>
    <property type="match status" value="1"/>
</dbReference>
<evidence type="ECO:0000256" key="4">
    <source>
        <dbReference type="ARBA" id="ARBA00004727"/>
    </source>
</evidence>
<evidence type="ECO:0000256" key="7">
    <source>
        <dbReference type="ARBA" id="ARBA00022528"/>
    </source>
</evidence>
<dbReference type="SUPFAM" id="SSF53756">
    <property type="entry name" value="UDP-Glycosyltransferase/glycogen phosphorylase"/>
    <property type="match status" value="1"/>
</dbReference>
<dbReference type="OMA" id="LCFIAND"/>
<dbReference type="FunFam" id="3.40.50.2000:FF:000048">
    <property type="entry name" value="Starch synthase, chloroplastic/amyloplastic"/>
    <property type="match status" value="1"/>
</dbReference>
<protein>
    <recommendedName>
        <fullName evidence="6">starch synthase</fullName>
        <ecNumber evidence="6">2.4.1.21</ecNumber>
    </recommendedName>
</protein>
<dbReference type="HAMAP" id="MF_00484">
    <property type="entry name" value="Glycogen_synth"/>
    <property type="match status" value="1"/>
</dbReference>
<keyword evidence="13" id="KW-0035">Amyloplast</keyword>
<dbReference type="FunFam" id="3.40.50.2000:FF:000025">
    <property type="entry name" value="Starch synthase, chloroplastic/amyloplastic"/>
    <property type="match status" value="1"/>
</dbReference>
<dbReference type="STRING" id="29655.A0A0K9PYX2"/>
<organism evidence="15 16">
    <name type="scientific">Zostera marina</name>
    <name type="common">Eelgrass</name>
    <dbReference type="NCBI Taxonomy" id="29655"/>
    <lineage>
        <taxon>Eukaryota</taxon>
        <taxon>Viridiplantae</taxon>
        <taxon>Streptophyta</taxon>
        <taxon>Embryophyta</taxon>
        <taxon>Tracheophyta</taxon>
        <taxon>Spermatophyta</taxon>
        <taxon>Magnoliopsida</taxon>
        <taxon>Liliopsida</taxon>
        <taxon>Zosteraceae</taxon>
        <taxon>Zostera</taxon>
    </lineage>
</organism>
<dbReference type="GO" id="GO:0009507">
    <property type="term" value="C:chloroplast"/>
    <property type="evidence" value="ECO:0007669"/>
    <property type="project" value="UniProtKB-SubCell"/>
</dbReference>
<dbReference type="AlphaFoldDB" id="A0A0K9PYX2"/>
<comment type="similarity">
    <text evidence="5">Belongs to the glycosyltransferase 1 family. Bacterial/plant glycogen synthase subfamily.</text>
</comment>
<evidence type="ECO:0000313" key="15">
    <source>
        <dbReference type="EMBL" id="KMZ73437.1"/>
    </source>
</evidence>
<sequence length="710" mass="79820">MALLRSLPFIFDAPNEKSRVVLQNGARTTAQLMVGRRFSYGDCDLNVKTVPGGLGFVGFRSSRKFGGRGRCGVFAVGKNRIVSDNSDAHDSKEETVQKIKKSPSLQADLLHQIAERRKVLSSIQTLIDNKKESVDDSQLGNLASNLNGVFMSRETDSIALPSLLPNATEEIYITQDDQLNKPEIQYNEITDEQIVDSEETNADRPLAGGLGDVAGGLPKALARRGHRVMVVVPRYGDYSDIQNTGLRKIYKIDGQDMEVTYHHAYIDGVDFVFLDSAVFRGRQNDIYGGQRMDICKRMVLLCKAAIEVPWHVPCGGAIYGDENLVFIANDWHTALLPVYLKAYYREHGVMQFVRSVLVIHNIAHQGRGPHEDFKYLDLPLHHFDVFKLYDPVGGDHLNIFAAGIKNADRVVTVSAGYAWELKTMEGGWGLHDIISENDWKLHGIVNGIDTEEWNPEIDFHLKSNGYTNYSLKTLKTGKAQCKAALQREFSLPVRDVPLVGFIGRLDGQKGVDIIAEAIPWLISQDAQLILLGTGRNDLEEMLRKFEGLYHDKVIGRVGFSVSLAHRITAGADILLMPSRFEPCGLNQLYAMKYGTIPVVHAVGGLRDTVTPFNPFDDTGFGWTFDRAEANGLIDAMRNCFDTYWNYKSSWEGLQTRGMMRDLSWDNVAQQYEEVLVEAKYQWILQHTSQEQSQQMQQSDSVRSIKYSFFY</sequence>
<evidence type="ECO:0000259" key="14">
    <source>
        <dbReference type="Pfam" id="PF08323"/>
    </source>
</evidence>
<keyword evidence="16" id="KW-1185">Reference proteome</keyword>
<keyword evidence="12" id="KW-0809">Transit peptide</keyword>
<dbReference type="GO" id="GO:0009501">
    <property type="term" value="C:amyloplast"/>
    <property type="evidence" value="ECO:0007669"/>
    <property type="project" value="UniProtKB-SubCell"/>
</dbReference>
<keyword evidence="8" id="KW-0934">Plastid</keyword>
<proteinExistence type="inferred from homology"/>
<dbReference type="GO" id="GO:0004373">
    <property type="term" value="F:alpha-1,4-glucan glucosyltransferase (UDP-glucose donor) activity"/>
    <property type="evidence" value="ECO:0007669"/>
    <property type="project" value="InterPro"/>
</dbReference>
<comment type="caution">
    <text evidence="15">The sequence shown here is derived from an EMBL/GenBank/DDBJ whole genome shotgun (WGS) entry which is preliminary data.</text>
</comment>
<evidence type="ECO:0000256" key="12">
    <source>
        <dbReference type="ARBA" id="ARBA00022946"/>
    </source>
</evidence>
<evidence type="ECO:0000256" key="8">
    <source>
        <dbReference type="ARBA" id="ARBA00022640"/>
    </source>
</evidence>
<evidence type="ECO:0000313" key="16">
    <source>
        <dbReference type="Proteomes" id="UP000036987"/>
    </source>
</evidence>
<feature type="domain" description="Starch synthase catalytic" evidence="14">
    <location>
        <begin position="207"/>
        <end position="435"/>
    </location>
</feature>
<comment type="subcellular location">
    <subcellularLocation>
        <location evidence="3">Plastid</location>
        <location evidence="3">Amyloplast</location>
    </subcellularLocation>
    <subcellularLocation>
        <location evidence="2">Plastid</location>
        <location evidence="2">Chloroplast</location>
    </subcellularLocation>
</comment>
<keyword evidence="10" id="KW-0808">Transferase</keyword>
<gene>
    <name evidence="15" type="ORF">ZOSMA_149G00230</name>
</gene>